<reference evidence="5" key="1">
    <citation type="submission" date="2022-10" db="EMBL/GenBank/DDBJ databases">
        <title>The WGS of Solirubrobacter ginsenosidimutans DSM 21036.</title>
        <authorList>
            <person name="Jiang Z."/>
        </authorList>
    </citation>
    <scope>NUCLEOTIDE SEQUENCE</scope>
    <source>
        <strain evidence="5">DSM 21036</strain>
    </source>
</reference>
<dbReference type="InterPro" id="IPR011711">
    <property type="entry name" value="GntR_C"/>
</dbReference>
<dbReference type="Gene3D" id="1.10.10.10">
    <property type="entry name" value="Winged helix-like DNA-binding domain superfamily/Winged helix DNA-binding domain"/>
    <property type="match status" value="1"/>
</dbReference>
<dbReference type="SMART" id="SM00895">
    <property type="entry name" value="FCD"/>
    <property type="match status" value="1"/>
</dbReference>
<dbReference type="PROSITE" id="PS50949">
    <property type="entry name" value="HTH_GNTR"/>
    <property type="match status" value="1"/>
</dbReference>
<evidence type="ECO:0000256" key="1">
    <source>
        <dbReference type="ARBA" id="ARBA00023015"/>
    </source>
</evidence>
<dbReference type="InterPro" id="IPR008920">
    <property type="entry name" value="TF_FadR/GntR_C"/>
</dbReference>
<keyword evidence="1" id="KW-0805">Transcription regulation</keyword>
<gene>
    <name evidence="5" type="ORF">OM076_03100</name>
</gene>
<keyword evidence="2" id="KW-0238">DNA-binding</keyword>
<dbReference type="PANTHER" id="PTHR43537:SF24">
    <property type="entry name" value="GLUCONATE OPERON TRANSCRIPTIONAL REPRESSOR"/>
    <property type="match status" value="1"/>
</dbReference>
<dbReference type="Pfam" id="PF00392">
    <property type="entry name" value="GntR"/>
    <property type="match status" value="1"/>
</dbReference>
<feature type="domain" description="HTH gntR-type" evidence="4">
    <location>
        <begin position="1"/>
        <end position="65"/>
    </location>
</feature>
<dbReference type="RefSeq" id="WP_270037918.1">
    <property type="nucleotide sequence ID" value="NZ_JAPDOD010000002.1"/>
</dbReference>
<accession>A0A9X3S0I8</accession>
<dbReference type="SUPFAM" id="SSF46785">
    <property type="entry name" value="Winged helix' DNA-binding domain"/>
    <property type="match status" value="1"/>
</dbReference>
<evidence type="ECO:0000259" key="4">
    <source>
        <dbReference type="PROSITE" id="PS50949"/>
    </source>
</evidence>
<evidence type="ECO:0000256" key="3">
    <source>
        <dbReference type="ARBA" id="ARBA00023163"/>
    </source>
</evidence>
<dbReference type="GO" id="GO:0003700">
    <property type="term" value="F:DNA-binding transcription factor activity"/>
    <property type="evidence" value="ECO:0007669"/>
    <property type="project" value="InterPro"/>
</dbReference>
<evidence type="ECO:0000256" key="2">
    <source>
        <dbReference type="ARBA" id="ARBA00023125"/>
    </source>
</evidence>
<dbReference type="Proteomes" id="UP001149140">
    <property type="component" value="Unassembled WGS sequence"/>
</dbReference>
<dbReference type="SMART" id="SM00345">
    <property type="entry name" value="HTH_GNTR"/>
    <property type="match status" value="1"/>
</dbReference>
<dbReference type="EMBL" id="JAPDOD010000002">
    <property type="protein sequence ID" value="MDA0159241.1"/>
    <property type="molecule type" value="Genomic_DNA"/>
</dbReference>
<dbReference type="AlphaFoldDB" id="A0A9X3S0I8"/>
<evidence type="ECO:0000313" key="6">
    <source>
        <dbReference type="Proteomes" id="UP001149140"/>
    </source>
</evidence>
<dbReference type="Pfam" id="PF07729">
    <property type="entry name" value="FCD"/>
    <property type="match status" value="1"/>
</dbReference>
<sequence length="224" mass="25108">MEFAADSVRRSILVGDLPAGERILLDDLAEDLGISPIPVREALRVVATEGLVVPVARRGYTVAPLRVEDLEETYRLRLLLEPLAVQLAVPQLTPAEVDGLAEELDLLAEAFSAGDWPNHRLHHRNFHFGIYDKCNSPWLLRFTEMLWANSERYQYVTTRIKGELRQRATEHKRILKAVRAGDGDGAATLMHDHLTQAEKPLHAYLAAREAQQADEERESATASS</sequence>
<dbReference type="SUPFAM" id="SSF48008">
    <property type="entry name" value="GntR ligand-binding domain-like"/>
    <property type="match status" value="1"/>
</dbReference>
<organism evidence="5 6">
    <name type="scientific">Solirubrobacter ginsenosidimutans</name>
    <dbReference type="NCBI Taxonomy" id="490573"/>
    <lineage>
        <taxon>Bacteria</taxon>
        <taxon>Bacillati</taxon>
        <taxon>Actinomycetota</taxon>
        <taxon>Thermoleophilia</taxon>
        <taxon>Solirubrobacterales</taxon>
        <taxon>Solirubrobacteraceae</taxon>
        <taxon>Solirubrobacter</taxon>
    </lineage>
</organism>
<dbReference type="InterPro" id="IPR000524">
    <property type="entry name" value="Tscrpt_reg_HTH_GntR"/>
</dbReference>
<proteinExistence type="predicted"/>
<keyword evidence="3" id="KW-0804">Transcription</keyword>
<dbReference type="PANTHER" id="PTHR43537">
    <property type="entry name" value="TRANSCRIPTIONAL REGULATOR, GNTR FAMILY"/>
    <property type="match status" value="1"/>
</dbReference>
<keyword evidence="6" id="KW-1185">Reference proteome</keyword>
<name>A0A9X3S0I8_9ACTN</name>
<comment type="caution">
    <text evidence="5">The sequence shown here is derived from an EMBL/GenBank/DDBJ whole genome shotgun (WGS) entry which is preliminary data.</text>
</comment>
<protein>
    <submittedName>
        <fullName evidence="5">GntR family transcriptional regulator</fullName>
    </submittedName>
</protein>
<evidence type="ECO:0000313" key="5">
    <source>
        <dbReference type="EMBL" id="MDA0159241.1"/>
    </source>
</evidence>
<dbReference type="GO" id="GO:0003677">
    <property type="term" value="F:DNA binding"/>
    <property type="evidence" value="ECO:0007669"/>
    <property type="project" value="UniProtKB-KW"/>
</dbReference>
<dbReference type="InterPro" id="IPR036390">
    <property type="entry name" value="WH_DNA-bd_sf"/>
</dbReference>
<dbReference type="InterPro" id="IPR036388">
    <property type="entry name" value="WH-like_DNA-bd_sf"/>
</dbReference>
<dbReference type="Gene3D" id="1.20.120.530">
    <property type="entry name" value="GntR ligand-binding domain-like"/>
    <property type="match status" value="1"/>
</dbReference>